<organism evidence="2 3">
    <name type="scientific">Salipiger abyssi</name>
    <dbReference type="NCBI Taxonomy" id="1250539"/>
    <lineage>
        <taxon>Bacteria</taxon>
        <taxon>Pseudomonadati</taxon>
        <taxon>Pseudomonadota</taxon>
        <taxon>Alphaproteobacteria</taxon>
        <taxon>Rhodobacterales</taxon>
        <taxon>Roseobacteraceae</taxon>
        <taxon>Salipiger</taxon>
    </lineage>
</organism>
<dbReference type="AlphaFoldDB" id="A0A1P8UPG1"/>
<accession>A0A1P8UPG1</accession>
<evidence type="ECO:0000313" key="3">
    <source>
        <dbReference type="Proteomes" id="UP000187059"/>
    </source>
</evidence>
<protein>
    <submittedName>
        <fullName evidence="2">Uncharacterized protein</fullName>
    </submittedName>
</protein>
<proteinExistence type="predicted"/>
<dbReference type="OrthoDB" id="7869358at2"/>
<feature type="coiled-coil region" evidence="1">
    <location>
        <begin position="2"/>
        <end position="45"/>
    </location>
</feature>
<name>A0A1P8UPG1_9RHOB</name>
<dbReference type="KEGG" id="paby:Ga0080574_TMP937"/>
<dbReference type="STRING" id="1250539.Ga0080574_TMP937"/>
<dbReference type="RefSeq" id="WP_076695657.1">
    <property type="nucleotide sequence ID" value="NZ_CP015093.1"/>
</dbReference>
<gene>
    <name evidence="2" type="ORF">Ga0080574_TMP937</name>
</gene>
<dbReference type="EMBL" id="CP015093">
    <property type="protein sequence ID" value="APZ51271.1"/>
    <property type="molecule type" value="Genomic_DNA"/>
</dbReference>
<dbReference type="Proteomes" id="UP000187059">
    <property type="component" value="Chromosome"/>
</dbReference>
<keyword evidence="1" id="KW-0175">Coiled coil</keyword>
<reference evidence="2 3" key="1">
    <citation type="submission" date="2016-04" db="EMBL/GenBank/DDBJ databases">
        <title>Deep-sea bacteria in the southern Pacific.</title>
        <authorList>
            <person name="Tang K."/>
        </authorList>
    </citation>
    <scope>NUCLEOTIDE SEQUENCE [LARGE SCALE GENOMIC DNA]</scope>
    <source>
        <strain evidence="2 3">JLT2014</strain>
    </source>
</reference>
<evidence type="ECO:0000313" key="2">
    <source>
        <dbReference type="EMBL" id="APZ51271.1"/>
    </source>
</evidence>
<evidence type="ECO:0000256" key="1">
    <source>
        <dbReference type="SAM" id="Coils"/>
    </source>
</evidence>
<keyword evidence="3" id="KW-1185">Reference proteome</keyword>
<sequence length="74" mass="8131">MIEALKARIAELEAEIGHATASADATAYKDLLDDLERHVEELEARGGKVPQSALKLVRPDGDNEVEDQFDNMPI</sequence>